<dbReference type="PANTHER" id="PTHR43685">
    <property type="entry name" value="GLYCOSYLTRANSFERASE"/>
    <property type="match status" value="1"/>
</dbReference>
<dbReference type="GO" id="GO:0016740">
    <property type="term" value="F:transferase activity"/>
    <property type="evidence" value="ECO:0007669"/>
    <property type="project" value="UniProtKB-KW"/>
</dbReference>
<evidence type="ECO:0000259" key="1">
    <source>
        <dbReference type="Pfam" id="PF00535"/>
    </source>
</evidence>
<dbReference type="OrthoDB" id="396512at2"/>
<feature type="domain" description="Glycosyltransferase 2-like" evidence="1">
    <location>
        <begin position="10"/>
        <end position="177"/>
    </location>
</feature>
<name>A0A1Y1SHT6_9GAMM</name>
<dbReference type="Proteomes" id="UP000192342">
    <property type="component" value="Unassembled WGS sequence"/>
</dbReference>
<proteinExistence type="predicted"/>
<evidence type="ECO:0000313" key="3">
    <source>
        <dbReference type="Proteomes" id="UP000192342"/>
    </source>
</evidence>
<accession>A0A1Y1SHT6</accession>
<keyword evidence="2" id="KW-0808">Transferase</keyword>
<dbReference type="RefSeq" id="WP_083559984.1">
    <property type="nucleotide sequence ID" value="NZ_AQQV01000001.1"/>
</dbReference>
<comment type="caution">
    <text evidence="2">The sequence shown here is derived from an EMBL/GenBank/DDBJ whole genome shotgun (WGS) entry which is preliminary data.</text>
</comment>
<reference evidence="2 3" key="1">
    <citation type="submission" date="2013-04" db="EMBL/GenBank/DDBJ databases">
        <title>Oceanococcus atlanticus 22II-S10r2 Genome Sequencing.</title>
        <authorList>
            <person name="Lai Q."/>
            <person name="Li G."/>
            <person name="Shao Z."/>
        </authorList>
    </citation>
    <scope>NUCLEOTIDE SEQUENCE [LARGE SCALE GENOMIC DNA]</scope>
    <source>
        <strain evidence="2 3">22II-S10r2</strain>
    </source>
</reference>
<dbReference type="AlphaFoldDB" id="A0A1Y1SHT6"/>
<dbReference type="Gene3D" id="3.90.550.10">
    <property type="entry name" value="Spore Coat Polysaccharide Biosynthesis Protein SpsA, Chain A"/>
    <property type="match status" value="1"/>
</dbReference>
<dbReference type="InterPro" id="IPR001173">
    <property type="entry name" value="Glyco_trans_2-like"/>
</dbReference>
<protein>
    <submittedName>
        <fullName evidence="2">Glycosyl transferase</fullName>
    </submittedName>
</protein>
<organism evidence="2 3">
    <name type="scientific">Oceanococcus atlanticus</name>
    <dbReference type="NCBI Taxonomy" id="1317117"/>
    <lineage>
        <taxon>Bacteria</taxon>
        <taxon>Pseudomonadati</taxon>
        <taxon>Pseudomonadota</taxon>
        <taxon>Gammaproteobacteria</taxon>
        <taxon>Chromatiales</taxon>
        <taxon>Oceanococcaceae</taxon>
        <taxon>Oceanococcus</taxon>
    </lineage>
</organism>
<sequence length="271" mass="30813">MKQAPVQFAVVSAARNCERWVSKNVGSVIEQSYPHWRAVLIDDASHDNTFDVARTTAGQDPRYTVLRNESPHGALANIVRASARAARAPNDVIVIIDGDDWLADSFALERLAEHYADPNLWLSYGSHKLLRGRLRDRLRGRPSRGQARPIPESVSRLGLYRYQNGPWCASHLRAYRKFLWDEVRDEDLRDDNGDYFCSAADVATMLPLLELAGPEHMRYINDILYVYNNDHALSDNQEPVPPFERQQYICSLKIRAKPRYHALSNPSAISA</sequence>
<dbReference type="PANTHER" id="PTHR43685:SF2">
    <property type="entry name" value="GLYCOSYLTRANSFERASE 2-LIKE DOMAIN-CONTAINING PROTEIN"/>
    <property type="match status" value="1"/>
</dbReference>
<gene>
    <name evidence="2" type="ORF">ATO7_04645</name>
</gene>
<dbReference type="STRING" id="1317117.ATO7_04645"/>
<dbReference type="Pfam" id="PF00535">
    <property type="entry name" value="Glycos_transf_2"/>
    <property type="match status" value="1"/>
</dbReference>
<evidence type="ECO:0000313" key="2">
    <source>
        <dbReference type="EMBL" id="ORE89138.1"/>
    </source>
</evidence>
<dbReference type="InterPro" id="IPR050834">
    <property type="entry name" value="Glycosyltransf_2"/>
</dbReference>
<dbReference type="EMBL" id="AQQV01000001">
    <property type="protein sequence ID" value="ORE89138.1"/>
    <property type="molecule type" value="Genomic_DNA"/>
</dbReference>
<keyword evidence="3" id="KW-1185">Reference proteome</keyword>
<dbReference type="SUPFAM" id="SSF53448">
    <property type="entry name" value="Nucleotide-diphospho-sugar transferases"/>
    <property type="match status" value="1"/>
</dbReference>
<dbReference type="CDD" id="cd00761">
    <property type="entry name" value="Glyco_tranf_GTA_type"/>
    <property type="match status" value="1"/>
</dbReference>
<dbReference type="InterPro" id="IPR029044">
    <property type="entry name" value="Nucleotide-diphossugar_trans"/>
</dbReference>